<feature type="compositionally biased region" description="Polar residues" evidence="1">
    <location>
        <begin position="261"/>
        <end position="275"/>
    </location>
</feature>
<name>G5A7S3_PHYSP</name>
<dbReference type="AlphaFoldDB" id="G5A7S3"/>
<gene>
    <name evidence="2" type="ORF">PHYSODRAFT_306083</name>
</gene>
<reference evidence="2 3" key="1">
    <citation type="journal article" date="2006" name="Science">
        <title>Phytophthora genome sequences uncover evolutionary origins and mechanisms of pathogenesis.</title>
        <authorList>
            <person name="Tyler B.M."/>
            <person name="Tripathy S."/>
            <person name="Zhang X."/>
            <person name="Dehal P."/>
            <person name="Jiang R.H."/>
            <person name="Aerts A."/>
            <person name="Arredondo F.D."/>
            <person name="Baxter L."/>
            <person name="Bensasson D."/>
            <person name="Beynon J.L."/>
            <person name="Chapman J."/>
            <person name="Damasceno C.M."/>
            <person name="Dorrance A.E."/>
            <person name="Dou D."/>
            <person name="Dickerman A.W."/>
            <person name="Dubchak I.L."/>
            <person name="Garbelotto M."/>
            <person name="Gijzen M."/>
            <person name="Gordon S.G."/>
            <person name="Govers F."/>
            <person name="Grunwald N.J."/>
            <person name="Huang W."/>
            <person name="Ivors K.L."/>
            <person name="Jones R.W."/>
            <person name="Kamoun S."/>
            <person name="Krampis K."/>
            <person name="Lamour K.H."/>
            <person name="Lee M.K."/>
            <person name="McDonald W.H."/>
            <person name="Medina M."/>
            <person name="Meijer H.J."/>
            <person name="Nordberg E.K."/>
            <person name="Maclean D.J."/>
            <person name="Ospina-Giraldo M.D."/>
            <person name="Morris P.F."/>
            <person name="Phuntumart V."/>
            <person name="Putnam N.H."/>
            <person name="Rash S."/>
            <person name="Rose J.K."/>
            <person name="Sakihama Y."/>
            <person name="Salamov A.A."/>
            <person name="Savidor A."/>
            <person name="Scheuring C.F."/>
            <person name="Smith B.M."/>
            <person name="Sobral B.W."/>
            <person name="Terry A."/>
            <person name="Torto-Alalibo T.A."/>
            <person name="Win J."/>
            <person name="Xu Z."/>
            <person name="Zhang H."/>
            <person name="Grigoriev I.V."/>
            <person name="Rokhsar D.S."/>
            <person name="Boore J.L."/>
        </authorList>
    </citation>
    <scope>NUCLEOTIDE SEQUENCE [LARGE SCALE GENOMIC DNA]</scope>
    <source>
        <strain evidence="2 3">P6497</strain>
    </source>
</reference>
<proteinExistence type="predicted"/>
<evidence type="ECO:0000313" key="2">
    <source>
        <dbReference type="EMBL" id="EGZ07949.1"/>
    </source>
</evidence>
<dbReference type="InParanoid" id="G5A7S3"/>
<dbReference type="RefSeq" id="XP_009536121.1">
    <property type="nucleotide sequence ID" value="XM_009537826.1"/>
</dbReference>
<dbReference type="KEGG" id="psoj:PHYSODRAFT_306083"/>
<feature type="region of interest" description="Disordered" evidence="1">
    <location>
        <begin position="247"/>
        <end position="295"/>
    </location>
</feature>
<keyword evidence="3" id="KW-1185">Reference proteome</keyword>
<dbReference type="GeneID" id="20642637"/>
<feature type="region of interest" description="Disordered" evidence="1">
    <location>
        <begin position="39"/>
        <end position="58"/>
    </location>
</feature>
<dbReference type="Proteomes" id="UP000002640">
    <property type="component" value="Unassembled WGS sequence"/>
</dbReference>
<protein>
    <recommendedName>
        <fullName evidence="4">Retrotransposon gag domain-containing protein</fullName>
    </recommendedName>
</protein>
<organism evidence="2 3">
    <name type="scientific">Phytophthora sojae (strain P6497)</name>
    <name type="common">Soybean stem and root rot agent</name>
    <name type="synonym">Phytophthora megasperma f. sp. glycines</name>
    <dbReference type="NCBI Taxonomy" id="1094619"/>
    <lineage>
        <taxon>Eukaryota</taxon>
        <taxon>Sar</taxon>
        <taxon>Stramenopiles</taxon>
        <taxon>Oomycota</taxon>
        <taxon>Peronosporomycetes</taxon>
        <taxon>Peronosporales</taxon>
        <taxon>Peronosporaceae</taxon>
        <taxon>Phytophthora</taxon>
    </lineage>
</organism>
<dbReference type="EMBL" id="JH159161">
    <property type="protein sequence ID" value="EGZ07949.1"/>
    <property type="molecule type" value="Genomic_DNA"/>
</dbReference>
<evidence type="ECO:0000256" key="1">
    <source>
        <dbReference type="SAM" id="MobiDB-lite"/>
    </source>
</evidence>
<evidence type="ECO:0008006" key="4">
    <source>
        <dbReference type="Google" id="ProtNLM"/>
    </source>
</evidence>
<feature type="region of interest" description="Disordered" evidence="1">
    <location>
        <begin position="72"/>
        <end position="92"/>
    </location>
</feature>
<evidence type="ECO:0000313" key="3">
    <source>
        <dbReference type="Proteomes" id="UP000002640"/>
    </source>
</evidence>
<sequence>MTNLVEGLGQVRTAVREAQNLARAASQAASQAATRVQVSSTIQPTTTTATTTGASSQTTPAMLFRGREVANQSIPAGSEASGPRGRNLRKIDTKPPVFAGEIDGIKLKSFVFQFESYACQKGYDLVEDDCDLASELNQCVQKAALVWSEQIMTDDTTDKRWSALKLQMAMEFMEPNFEEKIRCRLLSIKQTGGYSGYVGKFRELHRLVQVDPLTAMNLEILRKKPKDLSSAIAEGFVEWDIREKTSSSAKSTGNRFKGKSSAANDAMQSKPNSHTAARKSGNGGRASTSSAKLEKNCSYCGRGPHREEDCWFKYPDKRPKSDNLNKKIYAMLERMALTENGSLRGGEQLNEKRANNFRSNLLNHNM</sequence>
<accession>G5A7S3</accession>